<reference evidence="1" key="1">
    <citation type="submission" date="2018-05" db="EMBL/GenBank/DDBJ databases">
        <authorList>
            <person name="Lanie J.A."/>
            <person name="Ng W.-L."/>
            <person name="Kazmierczak K.M."/>
            <person name="Andrzejewski T.M."/>
            <person name="Davidsen T.M."/>
            <person name="Wayne K.J."/>
            <person name="Tettelin H."/>
            <person name="Glass J.I."/>
            <person name="Rusch D."/>
            <person name="Podicherti R."/>
            <person name="Tsui H.-C.T."/>
            <person name="Winkler M.E."/>
        </authorList>
    </citation>
    <scope>NUCLEOTIDE SEQUENCE</scope>
</reference>
<dbReference type="Gene3D" id="2.115.10.20">
    <property type="entry name" value="Glycosyl hydrolase domain, family 43"/>
    <property type="match status" value="1"/>
</dbReference>
<evidence type="ECO:0000313" key="1">
    <source>
        <dbReference type="EMBL" id="SVE60340.1"/>
    </source>
</evidence>
<dbReference type="AlphaFoldDB" id="A0A383EVN8"/>
<dbReference type="EMBL" id="UINC01228847">
    <property type="protein sequence ID" value="SVE60340.1"/>
    <property type="molecule type" value="Genomic_DNA"/>
</dbReference>
<feature type="non-terminal residue" evidence="1">
    <location>
        <position position="229"/>
    </location>
</feature>
<evidence type="ECO:0008006" key="2">
    <source>
        <dbReference type="Google" id="ProtNLM"/>
    </source>
</evidence>
<protein>
    <recommendedName>
        <fullName evidence="2">Sialidase domain-containing protein</fullName>
    </recommendedName>
</protein>
<name>A0A383EVN8_9ZZZZ</name>
<feature type="non-terminal residue" evidence="1">
    <location>
        <position position="1"/>
    </location>
</feature>
<accession>A0A383EVN8</accession>
<sequence length="229" mass="26567">YRMWYMCRMGPHWRFKAHTIPSLYIPRSDRNPSTFMGQTHDAYGRKFVENDRGDLTCYAESDDGVVWTKPNLGIFEFDGNTNNNIVWDFHGASVFRDNEEPDVKKLYKAIGFCRRYRNIFLLTSPDGIFWDDSAHLEPVADRENEGCFNVVHDNKTNIFRAYALARGTDKDKRRMICYTESPCLSGPWQPLSPMLSATPHDDTVGANKYGAIRAEIHNMSGFRYHNIYI</sequence>
<proteinExistence type="predicted"/>
<dbReference type="SUPFAM" id="SSF75005">
    <property type="entry name" value="Arabinanase/levansucrase/invertase"/>
    <property type="match status" value="1"/>
</dbReference>
<organism evidence="1">
    <name type="scientific">marine metagenome</name>
    <dbReference type="NCBI Taxonomy" id="408172"/>
    <lineage>
        <taxon>unclassified sequences</taxon>
        <taxon>metagenomes</taxon>
        <taxon>ecological metagenomes</taxon>
    </lineage>
</organism>
<dbReference type="InterPro" id="IPR023296">
    <property type="entry name" value="Glyco_hydro_beta-prop_sf"/>
</dbReference>
<gene>
    <name evidence="1" type="ORF">METZ01_LOCUS513194</name>
</gene>